<evidence type="ECO:0000256" key="4">
    <source>
        <dbReference type="SAM" id="SignalP"/>
    </source>
</evidence>
<dbReference type="SUPFAM" id="SSF53474">
    <property type="entry name" value="alpha/beta-Hydrolases"/>
    <property type="match status" value="1"/>
</dbReference>
<organism evidence="6 7">
    <name type="scientific">Bremerella alba</name>
    <dbReference type="NCBI Taxonomy" id="980252"/>
    <lineage>
        <taxon>Bacteria</taxon>
        <taxon>Pseudomonadati</taxon>
        <taxon>Planctomycetota</taxon>
        <taxon>Planctomycetia</taxon>
        <taxon>Pirellulales</taxon>
        <taxon>Pirellulaceae</taxon>
        <taxon>Bremerella</taxon>
    </lineage>
</organism>
<evidence type="ECO:0000256" key="2">
    <source>
        <dbReference type="ARBA" id="ARBA00022963"/>
    </source>
</evidence>
<evidence type="ECO:0000313" key="7">
    <source>
        <dbReference type="Proteomes" id="UP000551616"/>
    </source>
</evidence>
<dbReference type="PANTHER" id="PTHR10272">
    <property type="entry name" value="PLATELET-ACTIVATING FACTOR ACETYLHYDROLASE"/>
    <property type="match status" value="1"/>
</dbReference>
<dbReference type="Gene3D" id="3.40.50.1820">
    <property type="entry name" value="alpha/beta hydrolase"/>
    <property type="match status" value="1"/>
</dbReference>
<dbReference type="RefSeq" id="WP_207398173.1">
    <property type="nucleotide sequence ID" value="NZ_JABRWO010000011.1"/>
</dbReference>
<protein>
    <recommendedName>
        <fullName evidence="5">PET hydrolase/cutinase-like domain-containing protein</fullName>
    </recommendedName>
</protein>
<name>A0A7V8V8A4_9BACT</name>
<feature type="domain" description="PET hydrolase/cutinase-like" evidence="5">
    <location>
        <begin position="141"/>
        <end position="278"/>
    </location>
</feature>
<dbReference type="Pfam" id="PF03403">
    <property type="entry name" value="PAF-AH_p_II"/>
    <property type="match status" value="1"/>
</dbReference>
<evidence type="ECO:0000313" key="6">
    <source>
        <dbReference type="EMBL" id="MBA2116778.1"/>
    </source>
</evidence>
<dbReference type="EMBL" id="JABRWO010000011">
    <property type="protein sequence ID" value="MBA2116778.1"/>
    <property type="molecule type" value="Genomic_DNA"/>
</dbReference>
<dbReference type="InterPro" id="IPR041127">
    <property type="entry name" value="PET_hydrolase/cutinase-like"/>
</dbReference>
<dbReference type="GO" id="GO:0016042">
    <property type="term" value="P:lipid catabolic process"/>
    <property type="evidence" value="ECO:0007669"/>
    <property type="project" value="UniProtKB-KW"/>
</dbReference>
<dbReference type="GO" id="GO:0003847">
    <property type="term" value="F:1-alkyl-2-acetylglycerophosphocholine esterase activity"/>
    <property type="evidence" value="ECO:0007669"/>
    <property type="project" value="TreeGrafter"/>
</dbReference>
<dbReference type="Pfam" id="PF12740">
    <property type="entry name" value="PETase"/>
    <property type="match status" value="1"/>
</dbReference>
<proteinExistence type="predicted"/>
<evidence type="ECO:0000256" key="3">
    <source>
        <dbReference type="ARBA" id="ARBA00023098"/>
    </source>
</evidence>
<keyword evidence="2" id="KW-0442">Lipid degradation</keyword>
<keyword evidence="3" id="KW-0443">Lipid metabolism</keyword>
<dbReference type="InterPro" id="IPR029058">
    <property type="entry name" value="AB_hydrolase_fold"/>
</dbReference>
<feature type="chain" id="PRO_5031245324" description="PET hydrolase/cutinase-like domain-containing protein" evidence="4">
    <location>
        <begin position="29"/>
        <end position="338"/>
    </location>
</feature>
<dbReference type="PANTHER" id="PTHR10272:SF0">
    <property type="entry name" value="PLATELET-ACTIVATING FACTOR ACETYLHYDROLASE"/>
    <property type="match status" value="1"/>
</dbReference>
<keyword evidence="7" id="KW-1185">Reference proteome</keyword>
<comment type="caution">
    <text evidence="6">The sequence shown here is derived from an EMBL/GenBank/DDBJ whole genome shotgun (WGS) entry which is preliminary data.</text>
</comment>
<sequence length="338" mass="37274">MAASSRSTRLTCAFCSLLLIGVAAGSLKAEPYDPLQTTQRVTSETFTLTDAKRKREIPVRFYLPQEKGPRPVVLFSHGLGGSRDNSGYIGKHLAGRGYVCIYLQHPGSDISIWRGWSAADQKASRESASNPQNWVLRIDDIKAVVGALPEWNAKQGHPLQGRVDTQRIGMSGHSFGALTTLGIVGQQFPMVRRSFAVPEVRAGICYSPSIMKAGNQQRSFSTINRPMLLMTGTKDDTAQGTTAEMRRQVYPAMPTSIDRYELVLDGGTHFAFSENKVRLAGMGDGERNPNHHRVIVALTTAFWDTYLRDDAEAKAWLQGKSPRQVMEKGDAWQFATAN</sequence>
<dbReference type="Proteomes" id="UP000551616">
    <property type="component" value="Unassembled WGS sequence"/>
</dbReference>
<feature type="signal peptide" evidence="4">
    <location>
        <begin position="1"/>
        <end position="28"/>
    </location>
</feature>
<reference evidence="6 7" key="1">
    <citation type="submission" date="2020-05" db="EMBL/GenBank/DDBJ databases">
        <title>Bremerella alba sp. nov., a novel planctomycete isolated from the surface of the macroalga Fucus spiralis.</title>
        <authorList>
            <person name="Godinho O."/>
            <person name="Botelho R."/>
            <person name="Albuquerque L."/>
            <person name="Wiegand S."/>
            <person name="Da Costa M.S."/>
            <person name="Lobo-Da-Cunha A."/>
            <person name="Jogler C."/>
            <person name="Lage O.M."/>
        </authorList>
    </citation>
    <scope>NUCLEOTIDE SEQUENCE [LARGE SCALE GENOMIC DNA]</scope>
    <source>
        <strain evidence="6 7">FF15</strain>
    </source>
</reference>
<accession>A0A7V8V8A4</accession>
<dbReference type="AlphaFoldDB" id="A0A7V8V8A4"/>
<gene>
    <name evidence="6" type="ORF">HOV93_39700</name>
</gene>
<keyword evidence="4" id="KW-0732">Signal</keyword>
<keyword evidence="1" id="KW-0378">Hydrolase</keyword>
<evidence type="ECO:0000256" key="1">
    <source>
        <dbReference type="ARBA" id="ARBA00022801"/>
    </source>
</evidence>
<evidence type="ECO:0000259" key="5">
    <source>
        <dbReference type="Pfam" id="PF12740"/>
    </source>
</evidence>